<dbReference type="GO" id="GO:0050253">
    <property type="term" value="F:retinyl-palmitate esterase activity"/>
    <property type="evidence" value="ECO:0007669"/>
    <property type="project" value="TreeGrafter"/>
</dbReference>
<evidence type="ECO:0000256" key="1">
    <source>
        <dbReference type="SAM" id="MobiDB-lite"/>
    </source>
</evidence>
<dbReference type="EMBL" id="LZPO01075905">
    <property type="protein sequence ID" value="OBS68523.1"/>
    <property type="molecule type" value="Genomic_DNA"/>
</dbReference>
<proteinExistence type="predicted"/>
<reference evidence="2 3" key="1">
    <citation type="submission" date="2016-06" db="EMBL/GenBank/DDBJ databases">
        <title>The Draft Genome Sequence and Annotation of the Desert Woodrat Neotoma lepida.</title>
        <authorList>
            <person name="Campbell M."/>
            <person name="Oakeson K.F."/>
            <person name="Yandell M."/>
            <person name="Halpert J.R."/>
            <person name="Dearing D."/>
        </authorList>
    </citation>
    <scope>NUCLEOTIDE SEQUENCE [LARGE SCALE GENOMIC DNA]</scope>
    <source>
        <strain evidence="2">417</strain>
        <tissue evidence="2">Liver</tissue>
    </source>
</reference>
<sequence length="111" mass="11642">NWGSDFLCTEQNPSSSVPSSVHELRPADIKVVAAMGDSLTTALGARPSESSNLTTPWRGLSWSIGGDGTLETHTTLPNILKKFNPSILGFSTGTLEETAGLNVADEGARAQ</sequence>
<dbReference type="Proteomes" id="UP000092124">
    <property type="component" value="Unassembled WGS sequence"/>
</dbReference>
<dbReference type="InterPro" id="IPR038885">
    <property type="entry name" value="PLB1"/>
</dbReference>
<dbReference type="GO" id="GO:0006644">
    <property type="term" value="P:phospholipid metabolic process"/>
    <property type="evidence" value="ECO:0007669"/>
    <property type="project" value="TreeGrafter"/>
</dbReference>
<dbReference type="GO" id="GO:0031526">
    <property type="term" value="C:brush border membrane"/>
    <property type="evidence" value="ECO:0007669"/>
    <property type="project" value="TreeGrafter"/>
</dbReference>
<gene>
    <name evidence="2" type="ORF">A6R68_02939</name>
</gene>
<organism evidence="2 3">
    <name type="scientific">Neotoma lepida</name>
    <name type="common">Desert woodrat</name>
    <dbReference type="NCBI Taxonomy" id="56216"/>
    <lineage>
        <taxon>Eukaryota</taxon>
        <taxon>Metazoa</taxon>
        <taxon>Chordata</taxon>
        <taxon>Craniata</taxon>
        <taxon>Vertebrata</taxon>
        <taxon>Euteleostomi</taxon>
        <taxon>Mammalia</taxon>
        <taxon>Eutheria</taxon>
        <taxon>Euarchontoglires</taxon>
        <taxon>Glires</taxon>
        <taxon>Rodentia</taxon>
        <taxon>Myomorpha</taxon>
        <taxon>Muroidea</taxon>
        <taxon>Cricetidae</taxon>
        <taxon>Neotominae</taxon>
        <taxon>Neotoma</taxon>
    </lineage>
</organism>
<dbReference type="GO" id="GO:0004622">
    <property type="term" value="F:phosphatidylcholine lysophospholipase activity"/>
    <property type="evidence" value="ECO:0007669"/>
    <property type="project" value="TreeGrafter"/>
</dbReference>
<comment type="caution">
    <text evidence="2">The sequence shown here is derived from an EMBL/GenBank/DDBJ whole genome shotgun (WGS) entry which is preliminary data.</text>
</comment>
<feature type="non-terminal residue" evidence="2">
    <location>
        <position position="1"/>
    </location>
</feature>
<name>A0A1A6GQD8_NEOLE</name>
<accession>A0A1A6GQD8</accession>
<dbReference type="STRING" id="56216.A0A1A6GQD8"/>
<dbReference type="AlphaFoldDB" id="A0A1A6GQD8"/>
<keyword evidence="3" id="KW-1185">Reference proteome</keyword>
<dbReference type="PANTHER" id="PTHR21325:SF31">
    <property type="entry name" value="GH22081P-RELATED"/>
    <property type="match status" value="1"/>
</dbReference>
<evidence type="ECO:0000313" key="3">
    <source>
        <dbReference type="Proteomes" id="UP000092124"/>
    </source>
</evidence>
<feature type="region of interest" description="Disordered" evidence="1">
    <location>
        <begin position="1"/>
        <end position="21"/>
    </location>
</feature>
<dbReference type="SUPFAM" id="SSF52266">
    <property type="entry name" value="SGNH hydrolase"/>
    <property type="match status" value="1"/>
</dbReference>
<evidence type="ECO:0000313" key="2">
    <source>
        <dbReference type="EMBL" id="OBS68523.1"/>
    </source>
</evidence>
<dbReference type="OrthoDB" id="10265800at2759"/>
<dbReference type="PANTHER" id="PTHR21325">
    <property type="entry name" value="PHOSPHOLIPASE B, PLB1"/>
    <property type="match status" value="1"/>
</dbReference>
<dbReference type="GO" id="GO:0004623">
    <property type="term" value="F:phospholipase A2 activity"/>
    <property type="evidence" value="ECO:0007669"/>
    <property type="project" value="TreeGrafter"/>
</dbReference>
<feature type="compositionally biased region" description="Polar residues" evidence="1">
    <location>
        <begin position="1"/>
        <end position="19"/>
    </location>
</feature>
<protein>
    <submittedName>
        <fullName evidence="2">Uncharacterized protein</fullName>
    </submittedName>
</protein>